<evidence type="ECO:0000256" key="4">
    <source>
        <dbReference type="ARBA" id="ARBA00012551"/>
    </source>
</evidence>
<evidence type="ECO:0000313" key="20">
    <source>
        <dbReference type="EMBL" id="CEQ41912.1"/>
    </source>
</evidence>
<keyword evidence="15" id="KW-0234">DNA repair</keyword>
<dbReference type="SUPFAM" id="SSF53300">
    <property type="entry name" value="vWA-like"/>
    <property type="match status" value="1"/>
</dbReference>
<dbReference type="GO" id="GO:0003678">
    <property type="term" value="F:DNA helicase activity"/>
    <property type="evidence" value="ECO:0007669"/>
    <property type="project" value="UniProtKB-EC"/>
</dbReference>
<feature type="compositionally biased region" description="Basic and acidic residues" evidence="18">
    <location>
        <begin position="452"/>
        <end position="466"/>
    </location>
</feature>
<keyword evidence="11" id="KW-0067">ATP-binding</keyword>
<dbReference type="GO" id="GO:0006310">
    <property type="term" value="P:DNA recombination"/>
    <property type="evidence" value="ECO:0007669"/>
    <property type="project" value="UniProtKB-KW"/>
</dbReference>
<evidence type="ECO:0000256" key="6">
    <source>
        <dbReference type="ARBA" id="ARBA00022454"/>
    </source>
</evidence>
<protein>
    <recommendedName>
        <fullName evidence="5">ATP-dependent DNA helicase II subunit 2</fullName>
        <ecNumber evidence="4">3.6.4.12</ecNumber>
    </recommendedName>
    <alternativeName>
        <fullName evidence="17">ATP-dependent DNA helicase II subunit Ku80</fullName>
    </alternativeName>
</protein>
<evidence type="ECO:0000259" key="19">
    <source>
        <dbReference type="SMART" id="SM00559"/>
    </source>
</evidence>
<dbReference type="InterPro" id="IPR036465">
    <property type="entry name" value="vWFA_dom_sf"/>
</dbReference>
<feature type="domain" description="Ku" evidence="19">
    <location>
        <begin position="490"/>
        <end position="638"/>
    </location>
</feature>
<keyword evidence="21" id="KW-1185">Reference proteome</keyword>
<dbReference type="GO" id="GO:0006303">
    <property type="term" value="P:double-strand break repair via nonhomologous end joining"/>
    <property type="evidence" value="ECO:0007669"/>
    <property type="project" value="InterPro"/>
</dbReference>
<name>A0A0D6EPB4_SPOSA</name>
<dbReference type="Proteomes" id="UP000243876">
    <property type="component" value="Unassembled WGS sequence"/>
</dbReference>
<evidence type="ECO:0000256" key="10">
    <source>
        <dbReference type="ARBA" id="ARBA00022806"/>
    </source>
</evidence>
<dbReference type="Gene3D" id="1.25.40.240">
    <property type="entry name" value="Ku, C-terminal domain"/>
    <property type="match status" value="1"/>
</dbReference>
<keyword evidence="7" id="KW-0547">Nucleotide-binding</keyword>
<evidence type="ECO:0000256" key="17">
    <source>
        <dbReference type="ARBA" id="ARBA00031847"/>
    </source>
</evidence>
<gene>
    <name evidence="20" type="primary">SPOSA6832_03671</name>
</gene>
<keyword evidence="14" id="KW-0233">DNA recombination</keyword>
<feature type="region of interest" description="Disordered" evidence="18">
    <location>
        <begin position="757"/>
        <end position="849"/>
    </location>
</feature>
<dbReference type="GO" id="GO:0043564">
    <property type="term" value="C:Ku70:Ku80 complex"/>
    <property type="evidence" value="ECO:0007669"/>
    <property type="project" value="InterPro"/>
</dbReference>
<reference evidence="21" key="1">
    <citation type="submission" date="2015-02" db="EMBL/GenBank/DDBJ databases">
        <authorList>
            <person name="Gon?alves P."/>
        </authorList>
    </citation>
    <scope>NUCLEOTIDE SEQUENCE [LARGE SCALE GENOMIC DNA]</scope>
</reference>
<feature type="region of interest" description="Disordered" evidence="18">
    <location>
        <begin position="326"/>
        <end position="382"/>
    </location>
</feature>
<dbReference type="EMBL" id="CENE01000018">
    <property type="protein sequence ID" value="CEQ41912.1"/>
    <property type="molecule type" value="Genomic_DNA"/>
</dbReference>
<comment type="subcellular location">
    <subcellularLocation>
        <location evidence="2">Chromosome</location>
        <location evidence="2">Telomere</location>
    </subcellularLocation>
    <subcellularLocation>
        <location evidence="1">Nucleus</location>
    </subcellularLocation>
</comment>
<dbReference type="OrthoDB" id="30826at2759"/>
<accession>A0A0D6EPB4</accession>
<keyword evidence="9" id="KW-0378">Hydrolase</keyword>
<feature type="compositionally biased region" description="Acidic residues" evidence="18">
    <location>
        <begin position="358"/>
        <end position="367"/>
    </location>
</feature>
<dbReference type="GO" id="GO:0003690">
    <property type="term" value="F:double-stranded DNA binding"/>
    <property type="evidence" value="ECO:0007669"/>
    <property type="project" value="TreeGrafter"/>
</dbReference>
<dbReference type="PANTHER" id="PTHR12604:SF4">
    <property type="entry name" value="X-RAY REPAIR CROSS-COMPLEMENTING PROTEIN 5"/>
    <property type="match status" value="1"/>
</dbReference>
<dbReference type="InterPro" id="IPR006164">
    <property type="entry name" value="DNA_bd_Ku70/Ku80"/>
</dbReference>
<feature type="compositionally biased region" description="Acidic residues" evidence="18">
    <location>
        <begin position="477"/>
        <end position="489"/>
    </location>
</feature>
<feature type="compositionally biased region" description="Basic and acidic residues" evidence="18">
    <location>
        <begin position="340"/>
        <end position="357"/>
    </location>
</feature>
<evidence type="ECO:0000256" key="12">
    <source>
        <dbReference type="ARBA" id="ARBA00022895"/>
    </source>
</evidence>
<dbReference type="SUPFAM" id="SSF101420">
    <property type="entry name" value="C-terminal domain of Ku80"/>
    <property type="match status" value="1"/>
</dbReference>
<dbReference type="AlphaFoldDB" id="A0A0D6EPB4"/>
<evidence type="ECO:0000256" key="13">
    <source>
        <dbReference type="ARBA" id="ARBA00023125"/>
    </source>
</evidence>
<evidence type="ECO:0000256" key="7">
    <source>
        <dbReference type="ARBA" id="ARBA00022741"/>
    </source>
</evidence>
<sequence>MALTPKSAAVFLIDCSASMGRLRDIKETDGHDARIRRRSALDVMCEYVKAKIVQRIVRDLKTIPASVILYGYPKTKNVLTTRQKEEAAERGETFDRKEDLYRGFYELLPLTFAFDKTLVERVDEARAGLGGDGDLLSAIILGLETLDAQPLIKTYKTKEIYILTDGESETNWDGWERTAQQLNIKGMSVKVVYVAPCVRTPTAVLIASPHFISGMEFDDEQIGFVEESKPETKRINEQHLQQIVDRLDTQPSFVANALLAIESISTPQIRSVDSRADRMTLKLGDPSSHPDRALTLYIEVKKAVVPAAPQSMKKMSMTGFERVQAFASQTQSQQNRGTKRAPDNRDDDKVADGHGTQDDGDIQDGEEGETRVLSREEKERADKLEAERLAARFKEQTSREQRAQMRAGQDLSMGNIGADLDKTLRDAGLAVSDALDADLASHSVSMEKRYYYRPVPKPEDPLDNGKVKSKKKRAGNESDEEGESDDENDREIQDPTVLVDAHYYGGSLIPVGDLEDDVGVLSGLQTGMEIVAFTKQADVRYDWRMGDVFYVYAAAGQTGSEKVFSALINGMNEKKCCAVVRFVKKGFTSFKTGLVRTPDPQIGILFPAFTDDAEYCYWIRMPFSEDIRPFDFPSLENLFNRKHVHLEEHPHLPTSAMDEAMDNFVDAMDLSTAGPLDAAGEPTPWFNIEESFSPAVHNIQNTLVFRMSNPDAELPPAPKVLTKYMDPPVGVVARADEARRAVIAAFSPKLVPPKPKKFNKATSNFAGIGTEEEEKVERDRLFSKPAAVEGGNENVGRTNDAGTALSKQEQPMSEDKDDVEDAEPDTDEDEPETEDEEDDVVVVGRGEPIGSRVEKARKLVEQSFSTQNYQKASDELRKARKEAVEHGAVSAYNDALRSFVDAVRPTESDYLARLKSEGLGLLEAGGVTAAEAEAFLESF</sequence>
<dbReference type="InterPro" id="IPR014893">
    <property type="entry name" value="Ku_PK_bind"/>
</dbReference>
<dbReference type="EC" id="3.6.4.12" evidence="4"/>
<feature type="region of interest" description="Disordered" evidence="18">
    <location>
        <begin position="452"/>
        <end position="491"/>
    </location>
</feature>
<keyword evidence="8" id="KW-0227">DNA damage</keyword>
<feature type="compositionally biased region" description="Polar residues" evidence="18">
    <location>
        <begin position="795"/>
        <end position="811"/>
    </location>
</feature>
<keyword evidence="13" id="KW-0238">DNA-binding</keyword>
<proteinExistence type="inferred from homology"/>
<dbReference type="Pfam" id="PF02735">
    <property type="entry name" value="Ku"/>
    <property type="match status" value="1"/>
</dbReference>
<evidence type="ECO:0000256" key="11">
    <source>
        <dbReference type="ARBA" id="ARBA00022840"/>
    </source>
</evidence>
<keyword evidence="16" id="KW-0539">Nucleus</keyword>
<dbReference type="InterPro" id="IPR036494">
    <property type="entry name" value="Ku_C_sf"/>
</dbReference>
<evidence type="ECO:0000256" key="1">
    <source>
        <dbReference type="ARBA" id="ARBA00004123"/>
    </source>
</evidence>
<dbReference type="InterPro" id="IPR024193">
    <property type="entry name" value="Ku80"/>
</dbReference>
<keyword evidence="10" id="KW-0347">Helicase</keyword>
<dbReference type="GO" id="GO:0042162">
    <property type="term" value="F:telomeric DNA binding"/>
    <property type="evidence" value="ECO:0007669"/>
    <property type="project" value="InterPro"/>
</dbReference>
<dbReference type="Gene3D" id="2.40.290.10">
    <property type="match status" value="1"/>
</dbReference>
<evidence type="ECO:0000313" key="21">
    <source>
        <dbReference type="Proteomes" id="UP000243876"/>
    </source>
</evidence>
<evidence type="ECO:0000256" key="18">
    <source>
        <dbReference type="SAM" id="MobiDB-lite"/>
    </source>
</evidence>
<dbReference type="PANTHER" id="PTHR12604">
    <property type="entry name" value="KU AUTOANTIGEN DNA HELICASE"/>
    <property type="match status" value="1"/>
</dbReference>
<feature type="compositionally biased region" description="Acidic residues" evidence="18">
    <location>
        <begin position="815"/>
        <end position="840"/>
    </location>
</feature>
<evidence type="ECO:0000256" key="16">
    <source>
        <dbReference type="ARBA" id="ARBA00023242"/>
    </source>
</evidence>
<feature type="compositionally biased region" description="Basic and acidic residues" evidence="18">
    <location>
        <begin position="368"/>
        <end position="382"/>
    </location>
</feature>
<dbReference type="GO" id="GO:0016787">
    <property type="term" value="F:hydrolase activity"/>
    <property type="evidence" value="ECO:0007669"/>
    <property type="project" value="UniProtKB-KW"/>
</dbReference>
<evidence type="ECO:0000256" key="14">
    <source>
        <dbReference type="ARBA" id="ARBA00023172"/>
    </source>
</evidence>
<dbReference type="SUPFAM" id="SSF100939">
    <property type="entry name" value="SPOC domain-like"/>
    <property type="match status" value="1"/>
</dbReference>
<dbReference type="Pfam" id="PF08785">
    <property type="entry name" value="Ku_PK_bind"/>
    <property type="match status" value="1"/>
</dbReference>
<dbReference type="Gene3D" id="3.40.50.410">
    <property type="entry name" value="von Willebrand factor, type A domain"/>
    <property type="match status" value="1"/>
</dbReference>
<dbReference type="GO" id="GO:0000723">
    <property type="term" value="P:telomere maintenance"/>
    <property type="evidence" value="ECO:0007669"/>
    <property type="project" value="InterPro"/>
</dbReference>
<dbReference type="Gene3D" id="1.10.1600.10">
    <property type="match status" value="1"/>
</dbReference>
<organism evidence="20 21">
    <name type="scientific">Sporidiobolus salmonicolor</name>
    <name type="common">Yeast-like fungus</name>
    <name type="synonym">Sporobolomyces salmonicolor</name>
    <dbReference type="NCBI Taxonomy" id="5005"/>
    <lineage>
        <taxon>Eukaryota</taxon>
        <taxon>Fungi</taxon>
        <taxon>Dikarya</taxon>
        <taxon>Basidiomycota</taxon>
        <taxon>Pucciniomycotina</taxon>
        <taxon>Microbotryomycetes</taxon>
        <taxon>Sporidiobolales</taxon>
        <taxon>Sporidiobolaceae</taxon>
        <taxon>Sporobolomyces</taxon>
    </lineage>
</organism>
<dbReference type="CDD" id="cd00198">
    <property type="entry name" value="vWFA"/>
    <property type="match status" value="1"/>
</dbReference>
<evidence type="ECO:0000256" key="8">
    <source>
        <dbReference type="ARBA" id="ARBA00022763"/>
    </source>
</evidence>
<evidence type="ECO:0000256" key="2">
    <source>
        <dbReference type="ARBA" id="ARBA00004574"/>
    </source>
</evidence>
<evidence type="ECO:0000256" key="9">
    <source>
        <dbReference type="ARBA" id="ARBA00022801"/>
    </source>
</evidence>
<dbReference type="GO" id="GO:0005524">
    <property type="term" value="F:ATP binding"/>
    <property type="evidence" value="ECO:0007669"/>
    <property type="project" value="UniProtKB-KW"/>
</dbReference>
<comment type="similarity">
    <text evidence="3">Belongs to the ku80 family.</text>
</comment>
<evidence type="ECO:0000256" key="15">
    <source>
        <dbReference type="ARBA" id="ARBA00023204"/>
    </source>
</evidence>
<keyword evidence="6" id="KW-0158">Chromosome</keyword>
<dbReference type="GO" id="GO:0000781">
    <property type="term" value="C:chromosome, telomeric region"/>
    <property type="evidence" value="ECO:0007669"/>
    <property type="project" value="UniProtKB-SubCell"/>
</dbReference>
<feature type="compositionally biased region" description="Polar residues" evidence="18">
    <location>
        <begin position="326"/>
        <end position="336"/>
    </location>
</feature>
<evidence type="ECO:0000256" key="3">
    <source>
        <dbReference type="ARBA" id="ARBA00007726"/>
    </source>
</evidence>
<dbReference type="SMART" id="SM00559">
    <property type="entry name" value="Ku78"/>
    <property type="match status" value="1"/>
</dbReference>
<dbReference type="GO" id="GO:0003684">
    <property type="term" value="F:damaged DNA binding"/>
    <property type="evidence" value="ECO:0007669"/>
    <property type="project" value="InterPro"/>
</dbReference>
<keyword evidence="12" id="KW-0779">Telomere</keyword>
<dbReference type="InterPro" id="IPR016194">
    <property type="entry name" value="SPOC-like_C_dom_sf"/>
</dbReference>
<dbReference type="CDD" id="cd00873">
    <property type="entry name" value="KU80"/>
    <property type="match status" value="1"/>
</dbReference>
<evidence type="ECO:0000256" key="5">
    <source>
        <dbReference type="ARBA" id="ARBA00021792"/>
    </source>
</evidence>